<dbReference type="GO" id="GO:0016757">
    <property type="term" value="F:glycosyltransferase activity"/>
    <property type="evidence" value="ECO:0007669"/>
    <property type="project" value="InterPro"/>
</dbReference>
<dbReference type="PANTHER" id="PTHR12526:SF595">
    <property type="entry name" value="BLL5217 PROTEIN"/>
    <property type="match status" value="1"/>
</dbReference>
<dbReference type="Pfam" id="PF13439">
    <property type="entry name" value="Glyco_transf_4"/>
    <property type="match status" value="1"/>
</dbReference>
<dbReference type="SUPFAM" id="SSF53756">
    <property type="entry name" value="UDP-Glycosyltransferase/glycogen phosphorylase"/>
    <property type="match status" value="1"/>
</dbReference>
<dbReference type="Gene3D" id="3.40.50.2000">
    <property type="entry name" value="Glycogen Phosphorylase B"/>
    <property type="match status" value="2"/>
</dbReference>
<evidence type="ECO:0000313" key="4">
    <source>
        <dbReference type="Proteomes" id="UP000304880"/>
    </source>
</evidence>
<dbReference type="EMBL" id="VDDC01000009">
    <property type="protein sequence ID" value="TNH40383.1"/>
    <property type="molecule type" value="Genomic_DNA"/>
</dbReference>
<feature type="domain" description="Glycosyl transferase family 1" evidence="1">
    <location>
        <begin position="188"/>
        <end position="298"/>
    </location>
</feature>
<dbReference type="PANTHER" id="PTHR12526">
    <property type="entry name" value="GLYCOSYLTRANSFERASE"/>
    <property type="match status" value="1"/>
</dbReference>
<reference evidence="3 4" key="1">
    <citation type="submission" date="2019-06" db="EMBL/GenBank/DDBJ databases">
        <authorList>
            <person name="Li J."/>
        </authorList>
    </citation>
    <scope>NUCLEOTIDE SEQUENCE [LARGE SCALE GENOMIC DNA]</scope>
    <source>
        <strain evidence="3 4">CGMCC 1.8012</strain>
    </source>
</reference>
<sequence length="383" mass="41419">MRIAVMAHCRHPIAAPFMGGMEGHAHHLVHALRARGHDVTLVAAGDSRVDVPLLPLMAQHYDRDYPWHQYHGTEPLNAHLDSHHAASLATLADMDFDVIHNNTLHRFPPRFARAARVPMVTSLHVPPFDALRRAVRDSVAPWHVATGCSRRHLAAYFPEGPPASARVVPNGIDLAQWPYSPRGNGQAVWAGRITPNKAPHLAIAAARRAGVALTIFGSIEDGDYFDAQVRPQLSGDIRFGGHLAGPDLAAEYGRASALLFTPQWDEPFGLTAIEAMACGTPVAAVAMGAVHEVLGPAGRFAAPDGAGLDRALIEAMQIPRDVPRRHVAGHFGLDRMIDTLQALYVEAIDRRHDPAPPVDFLPVELPPSLAVRGVEPALQSGMR</sequence>
<proteinExistence type="predicted"/>
<gene>
    <name evidence="3" type="ORF">FHD67_05335</name>
</gene>
<protein>
    <submittedName>
        <fullName evidence="3">Glycosyltransferase family 4 protein</fullName>
    </submittedName>
</protein>
<dbReference type="Pfam" id="PF00534">
    <property type="entry name" value="Glycos_transf_1"/>
    <property type="match status" value="1"/>
</dbReference>
<dbReference type="InterPro" id="IPR001296">
    <property type="entry name" value="Glyco_trans_1"/>
</dbReference>
<dbReference type="Proteomes" id="UP000304880">
    <property type="component" value="Unassembled WGS sequence"/>
</dbReference>
<evidence type="ECO:0000259" key="2">
    <source>
        <dbReference type="Pfam" id="PF13439"/>
    </source>
</evidence>
<organism evidence="3 4">
    <name type="scientific">Paracoccus haeundaensis</name>
    <dbReference type="NCBI Taxonomy" id="225362"/>
    <lineage>
        <taxon>Bacteria</taxon>
        <taxon>Pseudomonadati</taxon>
        <taxon>Pseudomonadota</taxon>
        <taxon>Alphaproteobacteria</taxon>
        <taxon>Rhodobacterales</taxon>
        <taxon>Paracoccaceae</taxon>
        <taxon>Paracoccus</taxon>
    </lineage>
</organism>
<keyword evidence="4" id="KW-1185">Reference proteome</keyword>
<evidence type="ECO:0000313" key="3">
    <source>
        <dbReference type="EMBL" id="TNH40383.1"/>
    </source>
</evidence>
<dbReference type="InterPro" id="IPR028098">
    <property type="entry name" value="Glyco_trans_4-like_N"/>
</dbReference>
<comment type="caution">
    <text evidence="3">The sequence shown here is derived from an EMBL/GenBank/DDBJ whole genome shotgun (WGS) entry which is preliminary data.</text>
</comment>
<keyword evidence="3" id="KW-0808">Transferase</keyword>
<dbReference type="AlphaFoldDB" id="A0A5C4R8S0"/>
<feature type="domain" description="Glycosyltransferase subfamily 4-like N-terminal" evidence="2">
    <location>
        <begin position="18"/>
        <end position="175"/>
    </location>
</feature>
<name>A0A5C4R8S0_9RHOB</name>
<evidence type="ECO:0000259" key="1">
    <source>
        <dbReference type="Pfam" id="PF00534"/>
    </source>
</evidence>
<accession>A0A5C4R8S0</accession>